<proteinExistence type="predicted"/>
<organism evidence="2 3">
    <name type="scientific">Cytobacillus horneckiae</name>
    <dbReference type="NCBI Taxonomy" id="549687"/>
    <lineage>
        <taxon>Bacteria</taxon>
        <taxon>Bacillati</taxon>
        <taxon>Bacillota</taxon>
        <taxon>Bacilli</taxon>
        <taxon>Bacillales</taxon>
        <taxon>Bacillaceae</taxon>
        <taxon>Cytobacillus</taxon>
    </lineage>
</organism>
<comment type="caution">
    <text evidence="2">The sequence shown here is derived from an EMBL/GenBank/DDBJ whole genome shotgun (WGS) entry which is preliminary data.</text>
</comment>
<name>A0A2N0ZGL2_9BACI</name>
<gene>
    <name evidence="2" type="ORF">CWS20_12875</name>
</gene>
<keyword evidence="3" id="KW-1185">Reference proteome</keyword>
<dbReference type="Pfam" id="PF14151">
    <property type="entry name" value="YfhD"/>
    <property type="match status" value="1"/>
</dbReference>
<evidence type="ECO:0000313" key="3">
    <source>
        <dbReference type="Proteomes" id="UP000233343"/>
    </source>
</evidence>
<dbReference type="Proteomes" id="UP000233343">
    <property type="component" value="Unassembled WGS sequence"/>
</dbReference>
<protein>
    <submittedName>
        <fullName evidence="2">YfhD family protein</fullName>
    </submittedName>
</protein>
<dbReference type="AlphaFoldDB" id="A0A2N0ZGL2"/>
<dbReference type="EMBL" id="PISD01000027">
    <property type="protein sequence ID" value="PKG28633.1"/>
    <property type="molecule type" value="Genomic_DNA"/>
</dbReference>
<sequence length="42" mass="4857">MGRSRGQKSRDKNKASLPQVPKNLKEEFSAEFAEQTHLKKQK</sequence>
<feature type="region of interest" description="Disordered" evidence="1">
    <location>
        <begin position="1"/>
        <end position="42"/>
    </location>
</feature>
<dbReference type="InterPro" id="IPR025435">
    <property type="entry name" value="YfhD-like"/>
</dbReference>
<evidence type="ECO:0000256" key="1">
    <source>
        <dbReference type="SAM" id="MobiDB-lite"/>
    </source>
</evidence>
<reference evidence="2 3" key="1">
    <citation type="journal article" date="2010" name="Int. J. Syst. Evol. Microbiol.">
        <title>Bacillus horneckiae sp. nov., isolated from a spacecraft-assembly clean room.</title>
        <authorList>
            <person name="Vaishampayan P."/>
            <person name="Probst A."/>
            <person name="Krishnamurthi S."/>
            <person name="Ghosh S."/>
            <person name="Osman S."/>
            <person name="McDowall A."/>
            <person name="Ruckmani A."/>
            <person name="Mayilraj S."/>
            <person name="Venkateswaran K."/>
        </authorList>
    </citation>
    <scope>NUCLEOTIDE SEQUENCE [LARGE SCALE GENOMIC DNA]</scope>
    <source>
        <strain evidence="3">1PO1SC</strain>
    </source>
</reference>
<accession>A0A2N0ZGL2</accession>
<evidence type="ECO:0000313" key="2">
    <source>
        <dbReference type="EMBL" id="PKG28633.1"/>
    </source>
</evidence>